<comment type="caution">
    <text evidence="1">The sequence shown here is derived from an EMBL/GenBank/DDBJ whole genome shotgun (WGS) entry which is preliminary data.</text>
</comment>
<sequence length="504" mass="58923">MPEKEKNRFSQILEQLMNLAEIKNAALAKALQYDVSYISKWISGRMLPAEKTKRNVLQRISSEIVRLSSAVGIETLYETYQVANKRDLEQVIFDNLEAEYDYVQDMQRLYGSSVAPKTIFFVDLNPAQYISKMHHPVLRRVSRLYIMAQMDLLALAHEYRIQIIQGNIPRGPYHSYPDVHFSLMIDLSPDKIDPIYDPIFLINMMKEEAGLDFHLYKGKQAAGRMLFTVKDDFMISGILTAPNRCMSVTVSSEADNCNPLYDSIRNLCTREMLLYRDTTMADMVNGNGYIRSILALHQRWMIGQMTEHFLPDDLFEELLEQTEIEAEEGLDKEMLRNLHRLTKKAMEETRIKVIFHRIAFSNLAVESEIDFFDHKISLTLQQRIRYLKYLLELCTEQDTMHFRLIHESPVPDFQYAVTQSIFLSDTFCYMRLNTENGKNNLAVLNHPEMKMIFERFFEIIWSDQDDMSLSDHEEIASFIRQMIHRTEIIASINTENASDLLEYC</sequence>
<protein>
    <submittedName>
        <fullName evidence="1">Uncharacterized protein</fullName>
    </submittedName>
</protein>
<reference evidence="1 2" key="1">
    <citation type="submission" date="2017-05" db="EMBL/GenBank/DDBJ databases">
        <title>Butyricicoccus porcorum sp. nov. a butyrate-producing bacterium from the swine intestinal tract.</title>
        <authorList>
            <person name="Trachsel J."/>
            <person name="Humphrey S."/>
            <person name="Allen H.K."/>
        </authorList>
    </citation>
    <scope>NUCLEOTIDE SEQUENCE [LARGE SCALE GENOMIC DNA]</scope>
    <source>
        <strain evidence="1">BB10</strain>
    </source>
</reference>
<keyword evidence="2" id="KW-1185">Reference proteome</keyword>
<name>A0A252F3H6_9FIRM</name>
<accession>A0A252F3H6</accession>
<dbReference type="RefSeq" id="WP_087019961.1">
    <property type="nucleotide sequence ID" value="NZ_NHOC01000006.1"/>
</dbReference>
<evidence type="ECO:0000313" key="2">
    <source>
        <dbReference type="Proteomes" id="UP000194903"/>
    </source>
</evidence>
<dbReference type="AlphaFoldDB" id="A0A252F3H6"/>
<dbReference type="Proteomes" id="UP000194903">
    <property type="component" value="Unassembled WGS sequence"/>
</dbReference>
<gene>
    <name evidence="1" type="ORF">CBW42_08490</name>
</gene>
<dbReference type="EMBL" id="NHOC01000006">
    <property type="protein sequence ID" value="OUM20338.1"/>
    <property type="molecule type" value="Genomic_DNA"/>
</dbReference>
<proteinExistence type="predicted"/>
<evidence type="ECO:0000313" key="1">
    <source>
        <dbReference type="EMBL" id="OUM20338.1"/>
    </source>
</evidence>
<dbReference type="OrthoDB" id="1783193at2"/>
<organism evidence="1 2">
    <name type="scientific">Butyricicoccus porcorum</name>
    <dbReference type="NCBI Taxonomy" id="1945634"/>
    <lineage>
        <taxon>Bacteria</taxon>
        <taxon>Bacillati</taxon>
        <taxon>Bacillota</taxon>
        <taxon>Clostridia</taxon>
        <taxon>Eubacteriales</taxon>
        <taxon>Butyricicoccaceae</taxon>
        <taxon>Butyricicoccus</taxon>
    </lineage>
</organism>